<dbReference type="AlphaFoldDB" id="A0A645FQ20"/>
<gene>
    <name evidence="2" type="primary">citT_4</name>
    <name evidence="2" type="ORF">SDC9_163855</name>
</gene>
<dbReference type="PANTHER" id="PTHR45526:SF1">
    <property type="entry name" value="TRANSCRIPTIONAL REGULATORY PROTEIN DCUR-RELATED"/>
    <property type="match status" value="1"/>
</dbReference>
<evidence type="ECO:0000313" key="2">
    <source>
        <dbReference type="EMBL" id="MPN16511.1"/>
    </source>
</evidence>
<organism evidence="2">
    <name type="scientific">bioreactor metagenome</name>
    <dbReference type="NCBI Taxonomy" id="1076179"/>
    <lineage>
        <taxon>unclassified sequences</taxon>
        <taxon>metagenomes</taxon>
        <taxon>ecological metagenomes</taxon>
    </lineage>
</organism>
<comment type="caution">
    <text evidence="2">The sequence shown here is derived from an EMBL/GenBank/DDBJ whole genome shotgun (WGS) entry which is preliminary data.</text>
</comment>
<accession>A0A645FQ20</accession>
<proteinExistence type="predicted"/>
<dbReference type="SUPFAM" id="SSF46785">
    <property type="entry name" value="Winged helix' DNA-binding domain"/>
    <property type="match status" value="1"/>
</dbReference>
<dbReference type="EMBL" id="VSSQ01063480">
    <property type="protein sequence ID" value="MPN16511.1"/>
    <property type="molecule type" value="Genomic_DNA"/>
</dbReference>
<dbReference type="InterPro" id="IPR036390">
    <property type="entry name" value="WH_DNA-bd_sf"/>
</dbReference>
<dbReference type="Gene3D" id="1.10.10.10">
    <property type="entry name" value="Winged helix-like DNA-binding domain superfamily/Winged helix DNA-binding domain"/>
    <property type="match status" value="1"/>
</dbReference>
<name>A0A645FQ20_9ZZZZ</name>
<evidence type="ECO:0000259" key="1">
    <source>
        <dbReference type="Pfam" id="PF20714"/>
    </source>
</evidence>
<dbReference type="GO" id="GO:0000156">
    <property type="term" value="F:phosphorelay response regulator activity"/>
    <property type="evidence" value="ECO:0007669"/>
    <property type="project" value="TreeGrafter"/>
</dbReference>
<reference evidence="2" key="1">
    <citation type="submission" date="2019-08" db="EMBL/GenBank/DDBJ databases">
        <authorList>
            <person name="Kucharzyk K."/>
            <person name="Murdoch R.W."/>
            <person name="Higgins S."/>
            <person name="Loffler F."/>
        </authorList>
    </citation>
    <scope>NUCLEOTIDE SEQUENCE</scope>
</reference>
<sequence>MRAVSKRECMLQYKSMTQEEIDHCVSHSIYVAPDNNSKKGISNETFSFVRSVVSNQADGFTAADIAVSTGLSRITVRKYLDRMCENGMLKTELEYGEIGRPQKLYYNFELHKEK</sequence>
<dbReference type="PANTHER" id="PTHR45526">
    <property type="entry name" value="TRANSCRIPTIONAL REGULATORY PROTEIN DPIA"/>
    <property type="match status" value="1"/>
</dbReference>
<dbReference type="Pfam" id="PF20714">
    <property type="entry name" value="HTH_64"/>
    <property type="match status" value="1"/>
</dbReference>
<feature type="domain" description="Transcriptional regulatory protein DpiA-like helix-turn-helix" evidence="1">
    <location>
        <begin position="48"/>
        <end position="106"/>
    </location>
</feature>
<dbReference type="InterPro" id="IPR051271">
    <property type="entry name" value="2C-system_Tx_regulators"/>
</dbReference>
<dbReference type="InterPro" id="IPR048714">
    <property type="entry name" value="DpiA-like_HTH"/>
</dbReference>
<protein>
    <submittedName>
        <fullName evidence="2">Transcriptional regulatory protein CitT</fullName>
    </submittedName>
</protein>
<dbReference type="InterPro" id="IPR036388">
    <property type="entry name" value="WH-like_DNA-bd_sf"/>
</dbReference>